<feature type="transmembrane region" description="Helical" evidence="1">
    <location>
        <begin position="7"/>
        <end position="28"/>
    </location>
</feature>
<feature type="transmembrane region" description="Helical" evidence="1">
    <location>
        <begin position="34"/>
        <end position="55"/>
    </location>
</feature>
<gene>
    <name evidence="2" type="ORF">HannXRQ_Chr04g0099921</name>
</gene>
<keyword evidence="1" id="KW-0472">Membrane</keyword>
<sequence>MLAEFDTFCLTSFASCGGGVGWWWWWWLLKESNGVLSAICYISSIHFITFTPLCFHRIKNHSMKISAHNWVCIGRGLHLVWEGSLNKLLIYPQILKETMSGLDWVVCKDGAAKELTEQHVFLIYYELEICLESGGLSRSSCEPKYDMEFHTEDSPFLPVIR</sequence>
<dbReference type="EMBL" id="CM007893">
    <property type="protein sequence ID" value="OTG27426.1"/>
    <property type="molecule type" value="Genomic_DNA"/>
</dbReference>
<accession>A0A251UX45</accession>
<proteinExistence type="predicted"/>
<evidence type="ECO:0000256" key="1">
    <source>
        <dbReference type="SAM" id="Phobius"/>
    </source>
</evidence>
<evidence type="ECO:0000313" key="3">
    <source>
        <dbReference type="Proteomes" id="UP000215914"/>
    </source>
</evidence>
<dbReference type="InParanoid" id="A0A251UX45"/>
<dbReference type="AlphaFoldDB" id="A0A251UX45"/>
<name>A0A251UX45_HELAN</name>
<dbReference type="Proteomes" id="UP000215914">
    <property type="component" value="Chromosome 4"/>
</dbReference>
<reference evidence="3" key="1">
    <citation type="journal article" date="2017" name="Nature">
        <title>The sunflower genome provides insights into oil metabolism, flowering and Asterid evolution.</title>
        <authorList>
            <person name="Badouin H."/>
            <person name="Gouzy J."/>
            <person name="Grassa C.J."/>
            <person name="Murat F."/>
            <person name="Staton S.E."/>
            <person name="Cottret L."/>
            <person name="Lelandais-Briere C."/>
            <person name="Owens G.L."/>
            <person name="Carrere S."/>
            <person name="Mayjonade B."/>
            <person name="Legrand L."/>
            <person name="Gill N."/>
            <person name="Kane N.C."/>
            <person name="Bowers J.E."/>
            <person name="Hubner S."/>
            <person name="Bellec A."/>
            <person name="Berard A."/>
            <person name="Berges H."/>
            <person name="Blanchet N."/>
            <person name="Boniface M.C."/>
            <person name="Brunel D."/>
            <person name="Catrice O."/>
            <person name="Chaidir N."/>
            <person name="Claudel C."/>
            <person name="Donnadieu C."/>
            <person name="Faraut T."/>
            <person name="Fievet G."/>
            <person name="Helmstetter N."/>
            <person name="King M."/>
            <person name="Knapp S.J."/>
            <person name="Lai Z."/>
            <person name="Le Paslier M.C."/>
            <person name="Lippi Y."/>
            <person name="Lorenzon L."/>
            <person name="Mandel J.R."/>
            <person name="Marage G."/>
            <person name="Marchand G."/>
            <person name="Marquand E."/>
            <person name="Bret-Mestries E."/>
            <person name="Morien E."/>
            <person name="Nambeesan S."/>
            <person name="Nguyen T."/>
            <person name="Pegot-Espagnet P."/>
            <person name="Pouilly N."/>
            <person name="Raftis F."/>
            <person name="Sallet E."/>
            <person name="Schiex T."/>
            <person name="Thomas J."/>
            <person name="Vandecasteele C."/>
            <person name="Vares D."/>
            <person name="Vear F."/>
            <person name="Vautrin S."/>
            <person name="Crespi M."/>
            <person name="Mangin B."/>
            <person name="Burke J.M."/>
            <person name="Salse J."/>
            <person name="Munos S."/>
            <person name="Vincourt P."/>
            <person name="Rieseberg L.H."/>
            <person name="Langlade N.B."/>
        </authorList>
    </citation>
    <scope>NUCLEOTIDE SEQUENCE [LARGE SCALE GENOMIC DNA]</scope>
    <source>
        <strain evidence="3">cv. SF193</strain>
    </source>
</reference>
<organism evidence="2 3">
    <name type="scientific">Helianthus annuus</name>
    <name type="common">Common sunflower</name>
    <dbReference type="NCBI Taxonomy" id="4232"/>
    <lineage>
        <taxon>Eukaryota</taxon>
        <taxon>Viridiplantae</taxon>
        <taxon>Streptophyta</taxon>
        <taxon>Embryophyta</taxon>
        <taxon>Tracheophyta</taxon>
        <taxon>Spermatophyta</taxon>
        <taxon>Magnoliopsida</taxon>
        <taxon>eudicotyledons</taxon>
        <taxon>Gunneridae</taxon>
        <taxon>Pentapetalae</taxon>
        <taxon>asterids</taxon>
        <taxon>campanulids</taxon>
        <taxon>Asterales</taxon>
        <taxon>Asteraceae</taxon>
        <taxon>Asteroideae</taxon>
        <taxon>Heliantheae alliance</taxon>
        <taxon>Heliantheae</taxon>
        <taxon>Helianthus</taxon>
    </lineage>
</organism>
<evidence type="ECO:0000313" key="2">
    <source>
        <dbReference type="EMBL" id="OTG27426.1"/>
    </source>
</evidence>
<keyword evidence="3" id="KW-1185">Reference proteome</keyword>
<keyword evidence="1" id="KW-0812">Transmembrane</keyword>
<protein>
    <submittedName>
        <fullName evidence="2">Uncharacterized protein</fullName>
    </submittedName>
</protein>
<keyword evidence="1" id="KW-1133">Transmembrane helix</keyword>